<evidence type="ECO:0000313" key="3">
    <source>
        <dbReference type="Proteomes" id="UP000004095"/>
    </source>
</evidence>
<evidence type="ECO:0008006" key="4">
    <source>
        <dbReference type="Google" id="ProtNLM"/>
    </source>
</evidence>
<comment type="caution">
    <text evidence="2">The sequence shown here is derived from an EMBL/GenBank/DDBJ whole genome shotgun (WGS) entry which is preliminary data.</text>
</comment>
<evidence type="ECO:0000256" key="1">
    <source>
        <dbReference type="SAM" id="Coils"/>
    </source>
</evidence>
<protein>
    <recommendedName>
        <fullName evidence="4">ATP-binding protein</fullName>
    </recommendedName>
</protein>
<keyword evidence="1" id="KW-0175">Coiled coil</keyword>
<accession>A1ZZG9</accession>
<dbReference type="eggNOG" id="COG1196">
    <property type="taxonomic scope" value="Bacteria"/>
</dbReference>
<feature type="coiled-coil region" evidence="1">
    <location>
        <begin position="639"/>
        <end position="788"/>
    </location>
</feature>
<proteinExistence type="predicted"/>
<reference evidence="2 3" key="1">
    <citation type="submission" date="2007-01" db="EMBL/GenBank/DDBJ databases">
        <authorList>
            <person name="Haygood M."/>
            <person name="Podell S."/>
            <person name="Anderson C."/>
            <person name="Hopkinson B."/>
            <person name="Roe K."/>
            <person name="Barbeau K."/>
            <person name="Gaasterland T."/>
            <person name="Ferriera S."/>
            <person name="Johnson J."/>
            <person name="Kravitz S."/>
            <person name="Beeson K."/>
            <person name="Sutton G."/>
            <person name="Rogers Y.-H."/>
            <person name="Friedman R."/>
            <person name="Frazier M."/>
            <person name="Venter J.C."/>
        </authorList>
    </citation>
    <scope>NUCLEOTIDE SEQUENCE [LARGE SCALE GENOMIC DNA]</scope>
    <source>
        <strain evidence="2 3">ATCC 23134</strain>
    </source>
</reference>
<sequence length="1212" mass="141871">MINSTAVRYAEMKVDGNIHFVGSNGFGKTTVLRAILYFYNPDNRYQLGIRRDQLSFTEYYFQQPNARIIYEVKRDDGYYHILLFRKNNRVHYRFIDAPYDASVYIEDTRIKPLDEVLQTLHEQHVHFEETIERSATYKEVLYGASREKKWRKYSLIPTRGYLRRKEIGNIPKTVSNVFLSSRLESDYIKNAIMEAVMDENPKIDLDTLRRHLASFSDRLDDVTSFNEHKDMAEEVVTMFDSLEVLKREQKRDAEQLGNSVQNANRKIGELRRLLNQENDARQKLSKGYEKEKHTFDKNTDLFKEAIGEIKGKLREVDGLKQKYQGIKQKLELHQQRPTLHNQLTNLKKQLTQATAAIADVQQMFEQGLQDLENQKSAAQNRFGQQQNTIERETQAKAHEIQLQFDESMHATQQNYATKFSESDALMAEVKQRLGNCEREIAEARQQVFFAEEIDQIEALIKNAHKETETRQQENKLLSKDVNHEKALYQNTLESLENTHRLEQQTLENKLTHLQQQIAEVDHRLEGFEGSLYEFLEQEKPNWTQDIGQVIDEKLLFRKDLSPALTPSPKGDFWGLNIDLSAIGKRMKTLADYAQDKKQLLEGLNKTKKQLLGNSKHFQEKIEQSKQRHTLKIKEWQGLIQKNEYQNEQAQLKNKERQNELLDIEQRAEQQKKTTLDQLNEKQEALRDELAQAQTQLNEWQQKQQAETTRLNNEKAAQIGAIQTTKEQALETAQRHHDEAMADYEAQKQALAKQREERVAGRDIDKDELTQIEQEIAQLTEKLHHIDHDITPLVNLYQLDKERLLDKETGLKLNLDTKIQALDDEKASFKQLTTRHKAQLAQLDASMQQNRQYHDQLENELLYFEDKFKLTDVFTPLRGWIESPDAEDREVLNIDQLMKDLNLRHTRLIEDNYRFQKLTHSFTGLFSADNRLEFPRKFATEIDYKDFVRHKLKPFLAQNRIDIIQQQLEQQHSKLIDLISKDIVNLSAKSDEINQTIERINADFSESNFVGVVKSIALDYREKKSGLINVLKKIRAFEQEHVLTDQLRLYTPAVATADDQATVNKQSIALLTELKKAIENQGKKYVTIEDTFELYFRVQENNNNTGWVERLANVGSEGTDVLVKAMIYITLLNVFKENAFKGNDDYFIHCLIDEVGKLSDRYLRELIDFTNHKNIRLIFGSPNENDPLIYEHVYKVHRENDEIRVIELLGVEM</sequence>
<dbReference type="Pfam" id="PF12128">
    <property type="entry name" value="DUF3584"/>
    <property type="match status" value="1"/>
</dbReference>
<dbReference type="AlphaFoldDB" id="A1ZZG9"/>
<feature type="coiled-coil region" evidence="1">
    <location>
        <begin position="309"/>
        <end position="388"/>
    </location>
</feature>
<dbReference type="InterPro" id="IPR021979">
    <property type="entry name" value="DUF3584"/>
</dbReference>
<keyword evidence="3" id="KW-1185">Reference proteome</keyword>
<dbReference type="SUPFAM" id="SSF52540">
    <property type="entry name" value="P-loop containing nucleoside triphosphate hydrolases"/>
    <property type="match status" value="1"/>
</dbReference>
<feature type="coiled-coil region" evidence="1">
    <location>
        <begin position="246"/>
        <end position="280"/>
    </location>
</feature>
<name>A1ZZG9_MICM2</name>
<dbReference type="Proteomes" id="UP000004095">
    <property type="component" value="Unassembled WGS sequence"/>
</dbReference>
<dbReference type="EMBL" id="AAWS01000077">
    <property type="protein sequence ID" value="EAY24215.1"/>
    <property type="molecule type" value="Genomic_DNA"/>
</dbReference>
<organism evidence="2 3">
    <name type="scientific">Microscilla marina ATCC 23134</name>
    <dbReference type="NCBI Taxonomy" id="313606"/>
    <lineage>
        <taxon>Bacteria</taxon>
        <taxon>Pseudomonadati</taxon>
        <taxon>Bacteroidota</taxon>
        <taxon>Cytophagia</taxon>
        <taxon>Cytophagales</taxon>
        <taxon>Microscillaceae</taxon>
        <taxon>Microscilla</taxon>
    </lineage>
</organism>
<gene>
    <name evidence="2" type="ORF">M23134_00989</name>
</gene>
<feature type="coiled-coil region" evidence="1">
    <location>
        <begin position="478"/>
        <end position="523"/>
    </location>
</feature>
<evidence type="ECO:0000313" key="2">
    <source>
        <dbReference type="EMBL" id="EAY24215.1"/>
    </source>
</evidence>
<dbReference type="InterPro" id="IPR027417">
    <property type="entry name" value="P-loop_NTPase"/>
</dbReference>